<name>A0A1J4KXM0_9EUKA</name>
<dbReference type="GeneID" id="94832254"/>
<dbReference type="OrthoDB" id="409792at2759"/>
<dbReference type="VEuPathDB" id="TrichDB:TRFO_14000"/>
<feature type="compositionally biased region" description="Basic and acidic residues" evidence="9">
    <location>
        <begin position="142"/>
        <end position="158"/>
    </location>
</feature>
<comment type="caution">
    <text evidence="11">The sequence shown here is derived from an EMBL/GenBank/DDBJ whole genome shotgun (WGS) entry which is preliminary data.</text>
</comment>
<dbReference type="Proteomes" id="UP000179807">
    <property type="component" value="Unassembled WGS sequence"/>
</dbReference>
<evidence type="ECO:0000256" key="10">
    <source>
        <dbReference type="SAM" id="Phobius"/>
    </source>
</evidence>
<feature type="transmembrane region" description="Helical" evidence="10">
    <location>
        <begin position="98"/>
        <end position="122"/>
    </location>
</feature>
<evidence type="ECO:0000256" key="6">
    <source>
        <dbReference type="ARBA" id="ARBA00023136"/>
    </source>
</evidence>
<evidence type="ECO:0000256" key="9">
    <source>
        <dbReference type="SAM" id="MobiDB-lite"/>
    </source>
</evidence>
<keyword evidence="5 10" id="KW-1133">Transmembrane helix</keyword>
<dbReference type="GO" id="GO:1903425">
    <property type="term" value="F:fluoride transmembrane transporter activity"/>
    <property type="evidence" value="ECO:0007669"/>
    <property type="project" value="TreeGrafter"/>
</dbReference>
<protein>
    <submittedName>
        <fullName evidence="11">Protein CrcB like protein</fullName>
    </submittedName>
</protein>
<feature type="region of interest" description="Disordered" evidence="9">
    <location>
        <begin position="142"/>
        <end position="170"/>
    </location>
</feature>
<keyword evidence="4 10" id="KW-0812">Transmembrane</keyword>
<evidence type="ECO:0000256" key="3">
    <source>
        <dbReference type="ARBA" id="ARBA00022475"/>
    </source>
</evidence>
<dbReference type="AlphaFoldDB" id="A0A1J4KXM0"/>
<feature type="transmembrane region" description="Helical" evidence="10">
    <location>
        <begin position="62"/>
        <end position="86"/>
    </location>
</feature>
<dbReference type="HAMAP" id="MF_00454">
    <property type="entry name" value="FluC"/>
    <property type="match status" value="1"/>
</dbReference>
<feature type="transmembrane region" description="Helical" evidence="10">
    <location>
        <begin position="6"/>
        <end position="23"/>
    </location>
</feature>
<keyword evidence="6 10" id="KW-0472">Membrane</keyword>
<comment type="function">
    <text evidence="1">Fluoride channel required for the rapid expulsion of cytoplasmic fluoride.</text>
</comment>
<comment type="subcellular location">
    <subcellularLocation>
        <location evidence="2">Cell membrane</location>
        <topology evidence="2">Multi-pass membrane protein</topology>
    </subcellularLocation>
</comment>
<keyword evidence="12" id="KW-1185">Reference proteome</keyword>
<dbReference type="PANTHER" id="PTHR28259">
    <property type="entry name" value="FLUORIDE EXPORT PROTEIN 1-RELATED"/>
    <property type="match status" value="1"/>
</dbReference>
<proteinExistence type="inferred from homology"/>
<feature type="compositionally biased region" description="Polar residues" evidence="9">
    <location>
        <begin position="160"/>
        <end position="170"/>
    </location>
</feature>
<evidence type="ECO:0000256" key="5">
    <source>
        <dbReference type="ARBA" id="ARBA00022989"/>
    </source>
</evidence>
<dbReference type="EMBL" id="MLAK01000207">
    <property type="protein sequence ID" value="OHT15632.1"/>
    <property type="molecule type" value="Genomic_DNA"/>
</dbReference>
<dbReference type="Pfam" id="PF02537">
    <property type="entry name" value="CRCB"/>
    <property type="match status" value="1"/>
</dbReference>
<evidence type="ECO:0000313" key="12">
    <source>
        <dbReference type="Proteomes" id="UP000179807"/>
    </source>
</evidence>
<dbReference type="RefSeq" id="XP_068368768.1">
    <property type="nucleotide sequence ID" value="XM_068497550.1"/>
</dbReference>
<evidence type="ECO:0000256" key="1">
    <source>
        <dbReference type="ARBA" id="ARBA00002598"/>
    </source>
</evidence>
<keyword evidence="3" id="KW-1003">Cell membrane</keyword>
<evidence type="ECO:0000256" key="7">
    <source>
        <dbReference type="ARBA" id="ARBA00035120"/>
    </source>
</evidence>
<evidence type="ECO:0000313" key="11">
    <source>
        <dbReference type="EMBL" id="OHT15632.1"/>
    </source>
</evidence>
<gene>
    <name evidence="11" type="primary">crcB</name>
    <name evidence="11" type="ORF">TRFO_14000</name>
</gene>
<sequence length="170" mass="19055">MLVIDFVFVIIGGFLGTISRHGIENSLNRDVHTNFMLGTFVVNILGCLIAGFLMPFSQFDGWMKYTISFLSVGFCGSLTTFGGYSYSDMLKLERPNSALLGLGDFLAMVVGCFLTVTCGYFFSLKLVFPKIEKLLKKDTSERNKNKHHEKDTENHDSYDNSDTNENCEAL</sequence>
<accession>A0A1J4KXM0</accession>
<dbReference type="GO" id="GO:0005886">
    <property type="term" value="C:plasma membrane"/>
    <property type="evidence" value="ECO:0007669"/>
    <property type="project" value="UniProtKB-SubCell"/>
</dbReference>
<comment type="similarity">
    <text evidence="7">Belongs to the fluoride channel Fluc/FEX (TC 1.A.43) family.</text>
</comment>
<reference evidence="11" key="1">
    <citation type="submission" date="2016-10" db="EMBL/GenBank/DDBJ databases">
        <authorList>
            <person name="Benchimol M."/>
            <person name="Almeida L.G."/>
            <person name="Vasconcelos A.T."/>
            <person name="Perreira-Neves A."/>
            <person name="Rosa I.A."/>
            <person name="Tasca T."/>
            <person name="Bogo M.R."/>
            <person name="de Souza W."/>
        </authorList>
    </citation>
    <scope>NUCLEOTIDE SEQUENCE [LARGE SCALE GENOMIC DNA]</scope>
    <source>
        <strain evidence="11">K</strain>
    </source>
</reference>
<dbReference type="InterPro" id="IPR003691">
    <property type="entry name" value="FluC"/>
</dbReference>
<dbReference type="PANTHER" id="PTHR28259:SF1">
    <property type="entry name" value="FLUORIDE EXPORT PROTEIN 1-RELATED"/>
    <property type="match status" value="1"/>
</dbReference>
<organism evidence="11 12">
    <name type="scientific">Tritrichomonas foetus</name>
    <dbReference type="NCBI Taxonomy" id="1144522"/>
    <lineage>
        <taxon>Eukaryota</taxon>
        <taxon>Metamonada</taxon>
        <taxon>Parabasalia</taxon>
        <taxon>Tritrichomonadida</taxon>
        <taxon>Tritrichomonadidae</taxon>
        <taxon>Tritrichomonas</taxon>
    </lineage>
</organism>
<feature type="transmembrane region" description="Helical" evidence="10">
    <location>
        <begin position="35"/>
        <end position="56"/>
    </location>
</feature>
<evidence type="ECO:0000256" key="8">
    <source>
        <dbReference type="ARBA" id="ARBA00035585"/>
    </source>
</evidence>
<comment type="catalytic activity">
    <reaction evidence="8">
        <text>fluoride(in) = fluoride(out)</text>
        <dbReference type="Rhea" id="RHEA:76159"/>
        <dbReference type="ChEBI" id="CHEBI:17051"/>
    </reaction>
    <physiologicalReaction direction="left-to-right" evidence="8">
        <dbReference type="Rhea" id="RHEA:76160"/>
    </physiologicalReaction>
</comment>
<evidence type="ECO:0000256" key="4">
    <source>
        <dbReference type="ARBA" id="ARBA00022692"/>
    </source>
</evidence>
<evidence type="ECO:0000256" key="2">
    <source>
        <dbReference type="ARBA" id="ARBA00004651"/>
    </source>
</evidence>